<evidence type="ECO:0000313" key="1">
    <source>
        <dbReference type="EMBL" id="KAI0083365.1"/>
    </source>
</evidence>
<gene>
    <name evidence="1" type="ORF">BDY19DRAFT_702174</name>
</gene>
<comment type="caution">
    <text evidence="1">The sequence shown here is derived from an EMBL/GenBank/DDBJ whole genome shotgun (WGS) entry which is preliminary data.</text>
</comment>
<sequence length="211" mass="23316">MARTDDVDPADHTDHIRYVPVGFIFKDRKELAEARVHPSLENGIYRGPIQQAGVPEPAKSIVMSNRPEYPNEDSWETLLTKLYLQSTYIGMGGRGSDDDEEKSTHGGPQTADQSFDHPMNKALQVAQKLGTSVRVTRGAGASEFAPPKGYRYDGLYNVVDSKLEKGPSGFLVCKFYFKRETGQVSPPTDRGPEPETSSRGTRSPKKANLEV</sequence>
<accession>A0ACB8TMX9</accession>
<protein>
    <submittedName>
        <fullName evidence="1">PUA-like domain-containing protein</fullName>
    </submittedName>
</protein>
<reference evidence="1" key="1">
    <citation type="journal article" date="2021" name="Environ. Microbiol.">
        <title>Gene family expansions and transcriptome signatures uncover fungal adaptations to wood decay.</title>
        <authorList>
            <person name="Hage H."/>
            <person name="Miyauchi S."/>
            <person name="Viragh M."/>
            <person name="Drula E."/>
            <person name="Min B."/>
            <person name="Chaduli D."/>
            <person name="Navarro D."/>
            <person name="Favel A."/>
            <person name="Norest M."/>
            <person name="Lesage-Meessen L."/>
            <person name="Balint B."/>
            <person name="Merenyi Z."/>
            <person name="de Eugenio L."/>
            <person name="Morin E."/>
            <person name="Martinez A.T."/>
            <person name="Baldrian P."/>
            <person name="Stursova M."/>
            <person name="Martinez M.J."/>
            <person name="Novotny C."/>
            <person name="Magnuson J.K."/>
            <person name="Spatafora J.W."/>
            <person name="Maurice S."/>
            <person name="Pangilinan J."/>
            <person name="Andreopoulos W."/>
            <person name="LaButti K."/>
            <person name="Hundley H."/>
            <person name="Na H."/>
            <person name="Kuo A."/>
            <person name="Barry K."/>
            <person name="Lipzen A."/>
            <person name="Henrissat B."/>
            <person name="Riley R."/>
            <person name="Ahrendt S."/>
            <person name="Nagy L.G."/>
            <person name="Grigoriev I.V."/>
            <person name="Martin F."/>
            <person name="Rosso M.N."/>
        </authorList>
    </citation>
    <scope>NUCLEOTIDE SEQUENCE</scope>
    <source>
        <strain evidence="1">CBS 384.51</strain>
    </source>
</reference>
<dbReference type="EMBL" id="MU274970">
    <property type="protein sequence ID" value="KAI0083365.1"/>
    <property type="molecule type" value="Genomic_DNA"/>
</dbReference>
<organism evidence="1 2">
    <name type="scientific">Irpex rosettiformis</name>
    <dbReference type="NCBI Taxonomy" id="378272"/>
    <lineage>
        <taxon>Eukaryota</taxon>
        <taxon>Fungi</taxon>
        <taxon>Dikarya</taxon>
        <taxon>Basidiomycota</taxon>
        <taxon>Agaricomycotina</taxon>
        <taxon>Agaricomycetes</taxon>
        <taxon>Polyporales</taxon>
        <taxon>Irpicaceae</taxon>
        <taxon>Irpex</taxon>
    </lineage>
</organism>
<name>A0ACB8TMX9_9APHY</name>
<proteinExistence type="predicted"/>
<dbReference type="Proteomes" id="UP001055072">
    <property type="component" value="Unassembled WGS sequence"/>
</dbReference>
<keyword evidence="2" id="KW-1185">Reference proteome</keyword>
<evidence type="ECO:0000313" key="2">
    <source>
        <dbReference type="Proteomes" id="UP001055072"/>
    </source>
</evidence>